<keyword evidence="2" id="KW-1185">Reference proteome</keyword>
<reference evidence="1 2" key="1">
    <citation type="submission" date="2012-05" db="EMBL/GenBank/DDBJ databases">
        <title>Recombination and specialization in a pathogen metapopulation.</title>
        <authorList>
            <person name="Gardiner A."/>
            <person name="Kemen E."/>
            <person name="Schultz-Larsen T."/>
            <person name="MacLean D."/>
            <person name="Van Oosterhout C."/>
            <person name="Jones J.D.G."/>
        </authorList>
    </citation>
    <scope>NUCLEOTIDE SEQUENCE [LARGE SCALE GENOMIC DNA]</scope>
    <source>
        <strain evidence="1 2">Ac Nc2</strain>
    </source>
</reference>
<evidence type="ECO:0000313" key="1">
    <source>
        <dbReference type="EMBL" id="CCI11020.1"/>
    </source>
</evidence>
<sequence length="179" mass="20688">MTHPLLTNKVVVSVKRCKWHPIQFALSICNSFQAKFHSDKILVRNQPEASKMKMNPSLIKTVFHIFKQRIGISVEKLLRPARKFDLQWILSIFRTNRVQLFFPPGPPLTLYGFHPGISPLCSCSMRSFRPSKIVENVQSLMLAQSHINDVTPQTHTLWTLWCDISTKTNMSNRMVQRGE</sequence>
<dbReference type="EMBL" id="CAIX01000511">
    <property type="protein sequence ID" value="CCI11020.1"/>
    <property type="molecule type" value="Genomic_DNA"/>
</dbReference>
<name>A0A024FV88_9STRA</name>
<comment type="caution">
    <text evidence="1">The sequence shown here is derived from an EMBL/GenBank/DDBJ whole genome shotgun (WGS) entry which is preliminary data.</text>
</comment>
<proteinExistence type="predicted"/>
<protein>
    <submittedName>
        <fullName evidence="1">Uncharacterized protein</fullName>
    </submittedName>
</protein>
<organism evidence="1 2">
    <name type="scientific">Albugo candida</name>
    <dbReference type="NCBI Taxonomy" id="65357"/>
    <lineage>
        <taxon>Eukaryota</taxon>
        <taxon>Sar</taxon>
        <taxon>Stramenopiles</taxon>
        <taxon>Oomycota</taxon>
        <taxon>Peronosporomycetes</taxon>
        <taxon>Albuginales</taxon>
        <taxon>Albuginaceae</taxon>
        <taxon>Albugo</taxon>
    </lineage>
</organism>
<dbReference type="InParanoid" id="A0A024FV88"/>
<evidence type="ECO:0000313" key="2">
    <source>
        <dbReference type="Proteomes" id="UP000053237"/>
    </source>
</evidence>
<gene>
    <name evidence="1" type="ORF">BN9_122320</name>
</gene>
<dbReference type="Proteomes" id="UP000053237">
    <property type="component" value="Unassembled WGS sequence"/>
</dbReference>
<accession>A0A024FV88</accession>
<dbReference type="AlphaFoldDB" id="A0A024FV88"/>